<organism evidence="1 2">
    <name type="scientific">Anabaena catenula FACHB-362</name>
    <dbReference type="NCBI Taxonomy" id="2692877"/>
    <lineage>
        <taxon>Bacteria</taxon>
        <taxon>Bacillati</taxon>
        <taxon>Cyanobacteriota</taxon>
        <taxon>Cyanophyceae</taxon>
        <taxon>Nostocales</taxon>
        <taxon>Nostocaceae</taxon>
        <taxon>Anabaena</taxon>
    </lineage>
</organism>
<dbReference type="Proteomes" id="UP000660381">
    <property type="component" value="Unassembled WGS sequence"/>
</dbReference>
<dbReference type="EMBL" id="JACJTQ010000008">
    <property type="protein sequence ID" value="MBD2691703.1"/>
    <property type="molecule type" value="Genomic_DNA"/>
</dbReference>
<name>A0ABR8J055_9NOST</name>
<accession>A0ABR8J055</accession>
<keyword evidence="2" id="KW-1185">Reference proteome</keyword>
<comment type="caution">
    <text evidence="1">The sequence shown here is derived from an EMBL/GenBank/DDBJ whole genome shotgun (WGS) entry which is preliminary data.</text>
</comment>
<reference evidence="1 2" key="1">
    <citation type="journal article" date="2020" name="ISME J.">
        <title>Comparative genomics reveals insights into cyanobacterial evolution and habitat adaptation.</title>
        <authorList>
            <person name="Chen M.Y."/>
            <person name="Teng W.K."/>
            <person name="Zhao L."/>
            <person name="Hu C.X."/>
            <person name="Zhou Y.K."/>
            <person name="Han B.P."/>
            <person name="Song L.R."/>
            <person name="Shu W.S."/>
        </authorList>
    </citation>
    <scope>NUCLEOTIDE SEQUENCE [LARGE SCALE GENOMIC DNA]</scope>
    <source>
        <strain evidence="1 2">FACHB-362</strain>
    </source>
</reference>
<dbReference type="InterPro" id="IPR001646">
    <property type="entry name" value="5peptide_repeat"/>
</dbReference>
<dbReference type="Pfam" id="PF00805">
    <property type="entry name" value="Pentapeptide"/>
    <property type="match status" value="1"/>
</dbReference>
<gene>
    <name evidence="1" type="ORF">H6G68_08030</name>
</gene>
<sequence>MTSLRTHLSGTILLQANLENARLREANLQDANLRGANLEGANLIRVQYNHKTLFPEGFDPIKATGLLMRDYSIPTNFI</sequence>
<protein>
    <submittedName>
        <fullName evidence="1">Pentapeptide repeat-containing protein</fullName>
    </submittedName>
</protein>
<evidence type="ECO:0000313" key="1">
    <source>
        <dbReference type="EMBL" id="MBD2691703.1"/>
    </source>
</evidence>
<evidence type="ECO:0000313" key="2">
    <source>
        <dbReference type="Proteomes" id="UP000660381"/>
    </source>
</evidence>
<dbReference type="Gene3D" id="2.160.20.80">
    <property type="entry name" value="E3 ubiquitin-protein ligase SopA"/>
    <property type="match status" value="1"/>
</dbReference>
<dbReference type="SUPFAM" id="SSF141571">
    <property type="entry name" value="Pentapeptide repeat-like"/>
    <property type="match status" value="1"/>
</dbReference>
<proteinExistence type="predicted"/>